<comment type="similarity">
    <text evidence="2">Belongs to the AB hydrolase superfamily. MetX family.</text>
</comment>
<keyword evidence="5" id="KW-1185">Reference proteome</keyword>
<dbReference type="PIRSF" id="PIRSF000443">
    <property type="entry name" value="Homoser_Ac_trans"/>
    <property type="match status" value="1"/>
</dbReference>
<comment type="caution">
    <text evidence="2">Lacks conserved residue(s) required for the propagation of feature annotation.</text>
</comment>
<dbReference type="InterPro" id="IPR008220">
    <property type="entry name" value="HAT_MetX-like"/>
</dbReference>
<feature type="binding site" evidence="2">
    <location>
        <position position="368"/>
    </location>
    <ligand>
        <name>substrate</name>
    </ligand>
</feature>
<dbReference type="Gene3D" id="3.40.50.1820">
    <property type="entry name" value="alpha/beta hydrolase"/>
    <property type="match status" value="1"/>
</dbReference>
<dbReference type="InterPro" id="IPR000073">
    <property type="entry name" value="AB_hydrolase_1"/>
</dbReference>
<dbReference type="Gene3D" id="1.10.1740.110">
    <property type="match status" value="1"/>
</dbReference>
<keyword evidence="2" id="KW-0028">Amino-acid biosynthesis</keyword>
<dbReference type="GO" id="GO:0004414">
    <property type="term" value="F:homoserine O-acetyltransferase activity"/>
    <property type="evidence" value="ECO:0007669"/>
    <property type="project" value="UniProtKB-EC"/>
</dbReference>
<dbReference type="Proteomes" id="UP001555786">
    <property type="component" value="Unassembled WGS sequence"/>
</dbReference>
<comment type="subunit">
    <text evidence="2">Homodimer.</text>
</comment>
<keyword evidence="2 4" id="KW-0012">Acyltransferase</keyword>
<evidence type="ECO:0000313" key="4">
    <source>
        <dbReference type="EMBL" id="MEW9309403.1"/>
    </source>
</evidence>
<sequence>MSEGEQLRASFPELARKQADQPDDSLLVDFGPERPLRLDSGIDFAPLRIAYTTAGTLNSARSNAVLVCHALTGDQHVASIHPVTGRAGWWDTLVGPGKPIDTERFFVICPNVIGSCMGSSGPASTNPATGQPYGLDFPVVTIADMVRAQAMLLDHLGIESLFAVLGGSMGGMLVLQWAVAYPDRVFSALCIASAARHTAQNIAFNEVGRQAIMADPDWRGGHYLEAGTRPAKGLGVARMAAHITYLSEDALQRKFGRNLQDRAARTFTFDADFQIESYLRYQGLSFVERFDANSYLYVTRAMDYFDLAAEHDGSLASAFKGTHTRFCVASFTSDWLFPTSASRQIMHALNAAGARVSFVEIETDKGHDAFLLDIPELFDMVRGFVGAAARERGVA</sequence>
<keyword evidence="2" id="KW-0486">Methionine biosynthesis</keyword>
<dbReference type="PANTHER" id="PTHR32268">
    <property type="entry name" value="HOMOSERINE O-ACETYLTRANSFERASE"/>
    <property type="match status" value="1"/>
</dbReference>
<dbReference type="Pfam" id="PF00561">
    <property type="entry name" value="Abhydrolase_1"/>
    <property type="match status" value="1"/>
</dbReference>
<evidence type="ECO:0000259" key="3">
    <source>
        <dbReference type="Pfam" id="PF00561"/>
    </source>
</evidence>
<dbReference type="NCBIfam" id="TIGR01392">
    <property type="entry name" value="homoserO_Ac_trn"/>
    <property type="match status" value="1"/>
</dbReference>
<feature type="binding site" evidence="2">
    <location>
        <position position="238"/>
    </location>
    <ligand>
        <name>substrate</name>
    </ligand>
</feature>
<feature type="domain" description="AB hydrolase-1" evidence="3">
    <location>
        <begin position="63"/>
        <end position="372"/>
    </location>
</feature>
<comment type="function">
    <text evidence="2">Transfers an acetyl group from acetyl-CoA to L-homoserine, forming acetyl-L-homoserine.</text>
</comment>
<dbReference type="EMBL" id="JBFNQD010000014">
    <property type="protein sequence ID" value="MEW9309403.1"/>
    <property type="molecule type" value="Genomic_DNA"/>
</dbReference>
<comment type="subcellular location">
    <subcellularLocation>
        <location evidence="2">Cytoplasm</location>
    </subcellularLocation>
</comment>
<dbReference type="HAMAP" id="MF_00296">
    <property type="entry name" value="MetX_acyltransf"/>
    <property type="match status" value="1"/>
</dbReference>
<gene>
    <name evidence="2" type="primary">metXA</name>
    <name evidence="4" type="ORF">ABXS05_27890</name>
</gene>
<dbReference type="EC" id="2.3.1.31" evidence="2"/>
<evidence type="ECO:0000256" key="1">
    <source>
        <dbReference type="ARBA" id="ARBA00022679"/>
    </source>
</evidence>
<feature type="active site" evidence="2">
    <location>
        <position position="367"/>
    </location>
</feature>
<dbReference type="SUPFAM" id="SSF53474">
    <property type="entry name" value="alpha/beta-Hydrolases"/>
    <property type="match status" value="1"/>
</dbReference>
<comment type="pathway">
    <text evidence="2">Amino-acid biosynthesis; L-methionine biosynthesis via de novo pathway; O-acetyl-L-homoserine from L-homoserine: step 1/1.</text>
</comment>
<keyword evidence="1 2" id="KW-0808">Transferase</keyword>
<feature type="active site" description="Nucleophile" evidence="2">
    <location>
        <position position="168"/>
    </location>
</feature>
<keyword evidence="2" id="KW-0963">Cytoplasm</keyword>
<evidence type="ECO:0000313" key="5">
    <source>
        <dbReference type="Proteomes" id="UP001555786"/>
    </source>
</evidence>
<reference evidence="4 5" key="1">
    <citation type="submission" date="2024-07" db="EMBL/GenBank/DDBJ databases">
        <title>Description of Labrys sedimenti sp. nov., isolated from a diclofenac-degrading enrichment culture.</title>
        <authorList>
            <person name="Tancsics A."/>
            <person name="Csepanyi A."/>
        </authorList>
    </citation>
    <scope>NUCLEOTIDE SEQUENCE [LARGE SCALE GENOMIC DNA]</scope>
    <source>
        <strain evidence="4 5">LMG 23578</strain>
    </source>
</reference>
<comment type="catalytic activity">
    <reaction evidence="2">
        <text>L-homoserine + acetyl-CoA = O-acetyl-L-homoserine + CoA</text>
        <dbReference type="Rhea" id="RHEA:13701"/>
        <dbReference type="ChEBI" id="CHEBI:57287"/>
        <dbReference type="ChEBI" id="CHEBI:57288"/>
        <dbReference type="ChEBI" id="CHEBI:57476"/>
        <dbReference type="ChEBI" id="CHEBI:57716"/>
        <dbReference type="EC" id="2.3.1.31"/>
    </reaction>
</comment>
<proteinExistence type="inferred from homology"/>
<feature type="active site" evidence="2">
    <location>
        <position position="334"/>
    </location>
</feature>
<dbReference type="RefSeq" id="WP_367626122.1">
    <property type="nucleotide sequence ID" value="NZ_JBFNQD010000014.1"/>
</dbReference>
<evidence type="ECO:0000256" key="2">
    <source>
        <dbReference type="HAMAP-Rule" id="MF_00296"/>
    </source>
</evidence>
<dbReference type="InterPro" id="IPR029058">
    <property type="entry name" value="AB_hydrolase_fold"/>
</dbReference>
<dbReference type="PANTHER" id="PTHR32268:SF11">
    <property type="entry name" value="HOMOSERINE O-ACETYLTRANSFERASE"/>
    <property type="match status" value="1"/>
</dbReference>
<organism evidence="4 5">
    <name type="scientific">Labrys neptuniae</name>
    <dbReference type="NCBI Taxonomy" id="376174"/>
    <lineage>
        <taxon>Bacteria</taxon>
        <taxon>Pseudomonadati</taxon>
        <taxon>Pseudomonadota</taxon>
        <taxon>Alphaproteobacteria</taxon>
        <taxon>Hyphomicrobiales</taxon>
        <taxon>Xanthobacteraceae</taxon>
        <taxon>Labrys</taxon>
    </lineage>
</organism>
<protein>
    <recommendedName>
        <fullName evidence="2">Homoserine O-acetyltransferase</fullName>
        <shortName evidence="2">HAT</shortName>
        <ecNumber evidence="2">2.3.1.31</ecNumber>
    </recommendedName>
    <alternativeName>
        <fullName evidence="2">Homoserine transacetylase</fullName>
        <shortName evidence="2">HTA</shortName>
    </alternativeName>
</protein>
<accession>A0ABV3PVF9</accession>
<name>A0ABV3PVF9_9HYPH</name>
<comment type="caution">
    <text evidence="4">The sequence shown here is derived from an EMBL/GenBank/DDBJ whole genome shotgun (WGS) entry which is preliminary data.</text>
</comment>
<dbReference type="NCBIfam" id="NF001209">
    <property type="entry name" value="PRK00175.1"/>
    <property type="match status" value="1"/>
</dbReference>